<dbReference type="EMBL" id="NAJN01000882">
    <property type="protein sequence ID" value="TKA67730.1"/>
    <property type="molecule type" value="Genomic_DNA"/>
</dbReference>
<dbReference type="PANTHER" id="PTHR34065:SF1">
    <property type="entry name" value="CELL DIVISION CONTROL PROTEIN 14"/>
    <property type="match status" value="1"/>
</dbReference>
<proteinExistence type="predicted"/>
<gene>
    <name evidence="2" type="ORF">B0A49_08094</name>
</gene>
<dbReference type="OrthoDB" id="5357220at2759"/>
<evidence type="ECO:0000313" key="3">
    <source>
        <dbReference type="Proteomes" id="UP000308768"/>
    </source>
</evidence>
<dbReference type="InterPro" id="IPR012535">
    <property type="entry name" value="Cell_div_Cdc14"/>
</dbReference>
<feature type="compositionally biased region" description="Low complexity" evidence="1">
    <location>
        <begin position="42"/>
        <end position="60"/>
    </location>
</feature>
<comment type="caution">
    <text evidence="2">The sequence shown here is derived from an EMBL/GenBank/DDBJ whole genome shotgun (WGS) entry which is preliminary data.</text>
</comment>
<feature type="region of interest" description="Disordered" evidence="1">
    <location>
        <begin position="36"/>
        <end position="85"/>
    </location>
</feature>
<sequence>MEALLALSFGNMTSTSPAKIRKGLRHTEGLLAQLCLDPPTPDSASSSSPSKRRTSAAPSGANGGASGTARRVVPGGRMADGDGNGDAVKTLDVLGRDLAFREFFRLQESFEWNAPQNDALILSTLHLLQGTLLMHPPSRTLFRLPSSMTLLLDLLDASSPPAIQSQALLVLVTAMLGAPGNTRCFEAVGGLATVTSLLKCRGRGGEGERRVKMGAVEFLYFYLMAEAPAPAPASLPEDGRGNATPVTAILHRASDGAAEEQEHGGGLTRSTEQKTKMLSRYLSNVEDLVGDLREGAAFYLPTTYHVAPTSMLKG</sequence>
<reference evidence="2 3" key="1">
    <citation type="submission" date="2017-03" db="EMBL/GenBank/DDBJ databases">
        <title>Genomes of endolithic fungi from Antarctica.</title>
        <authorList>
            <person name="Coleine C."/>
            <person name="Masonjones S."/>
            <person name="Stajich J.E."/>
        </authorList>
    </citation>
    <scope>NUCLEOTIDE SEQUENCE [LARGE SCALE GENOMIC DNA]</scope>
    <source>
        <strain evidence="2 3">CCFEE 5187</strain>
    </source>
</reference>
<evidence type="ECO:0000256" key="1">
    <source>
        <dbReference type="SAM" id="MobiDB-lite"/>
    </source>
</evidence>
<dbReference type="STRING" id="331657.A0A4U0WVL8"/>
<protein>
    <recommendedName>
        <fullName evidence="4">Cell division control protein 14</fullName>
    </recommendedName>
</protein>
<keyword evidence="3" id="KW-1185">Reference proteome</keyword>
<dbReference type="Proteomes" id="UP000308768">
    <property type="component" value="Unassembled WGS sequence"/>
</dbReference>
<dbReference type="PANTHER" id="PTHR34065">
    <property type="entry name" value="CELL DIVISION CONTROL PROTEIN 14"/>
    <property type="match status" value="1"/>
</dbReference>
<evidence type="ECO:0000313" key="2">
    <source>
        <dbReference type="EMBL" id="TKA67730.1"/>
    </source>
</evidence>
<evidence type="ECO:0008006" key="4">
    <source>
        <dbReference type="Google" id="ProtNLM"/>
    </source>
</evidence>
<dbReference type="AlphaFoldDB" id="A0A4U0WVL8"/>
<organism evidence="2 3">
    <name type="scientific">Cryomyces minteri</name>
    <dbReference type="NCBI Taxonomy" id="331657"/>
    <lineage>
        <taxon>Eukaryota</taxon>
        <taxon>Fungi</taxon>
        <taxon>Dikarya</taxon>
        <taxon>Ascomycota</taxon>
        <taxon>Pezizomycotina</taxon>
        <taxon>Dothideomycetes</taxon>
        <taxon>Dothideomycetes incertae sedis</taxon>
        <taxon>Cryomyces</taxon>
    </lineage>
</organism>
<accession>A0A4U0WVL8</accession>
<dbReference type="Pfam" id="PF08045">
    <property type="entry name" value="CDC14"/>
    <property type="match status" value="2"/>
</dbReference>
<name>A0A4U0WVL8_9PEZI</name>